<name>A0A6H1ZQL6_9ZZZZ</name>
<organism evidence="1">
    <name type="scientific">viral metagenome</name>
    <dbReference type="NCBI Taxonomy" id="1070528"/>
    <lineage>
        <taxon>unclassified sequences</taxon>
        <taxon>metagenomes</taxon>
        <taxon>organismal metagenomes</taxon>
    </lineage>
</organism>
<evidence type="ECO:0000313" key="1">
    <source>
        <dbReference type="EMBL" id="QJA50223.1"/>
    </source>
</evidence>
<sequence>MSVSILEALKNAEMNLDSAKILGLAILPLIKEQVYNARILLEKGYDKYEEIEPLLEAYGSVESVPEKGG</sequence>
<protein>
    <submittedName>
        <fullName evidence="1">Uncharacterized protein</fullName>
    </submittedName>
</protein>
<dbReference type="AlphaFoldDB" id="A0A6H1ZQL6"/>
<accession>A0A6H1ZQL6</accession>
<reference evidence="1" key="1">
    <citation type="submission" date="2020-03" db="EMBL/GenBank/DDBJ databases">
        <title>The deep terrestrial virosphere.</title>
        <authorList>
            <person name="Holmfeldt K."/>
            <person name="Nilsson E."/>
            <person name="Simone D."/>
            <person name="Lopez-Fernandez M."/>
            <person name="Wu X."/>
            <person name="de Brujin I."/>
            <person name="Lundin D."/>
            <person name="Andersson A."/>
            <person name="Bertilsson S."/>
            <person name="Dopson M."/>
        </authorList>
    </citation>
    <scope>NUCLEOTIDE SEQUENCE</scope>
    <source>
        <strain evidence="1">TM448A01641</strain>
    </source>
</reference>
<gene>
    <name evidence="1" type="ORF">TM448A01641_0019</name>
</gene>
<dbReference type="EMBL" id="MT144181">
    <property type="protein sequence ID" value="QJA50223.1"/>
    <property type="molecule type" value="Genomic_DNA"/>
</dbReference>
<proteinExistence type="predicted"/>